<reference evidence="1 2" key="1">
    <citation type="journal article" date="2016" name="Nat. Commun.">
        <title>Thousands of microbial genomes shed light on interconnected biogeochemical processes in an aquifer system.</title>
        <authorList>
            <person name="Anantharaman K."/>
            <person name="Brown C.T."/>
            <person name="Hug L.A."/>
            <person name="Sharon I."/>
            <person name="Castelle C.J."/>
            <person name="Probst A.J."/>
            <person name="Thomas B.C."/>
            <person name="Singh A."/>
            <person name="Wilkins M.J."/>
            <person name="Karaoz U."/>
            <person name="Brodie E.L."/>
            <person name="Williams K.H."/>
            <person name="Hubbard S.S."/>
            <person name="Banfield J.F."/>
        </authorList>
    </citation>
    <scope>NUCLEOTIDE SEQUENCE [LARGE SCALE GENOMIC DNA]</scope>
</reference>
<dbReference type="Proteomes" id="UP000176682">
    <property type="component" value="Unassembled WGS sequence"/>
</dbReference>
<accession>A0A1F5FGP3</accession>
<dbReference type="EMBL" id="MFAM01000034">
    <property type="protein sequence ID" value="OGD78829.1"/>
    <property type="molecule type" value="Genomic_DNA"/>
</dbReference>
<protein>
    <submittedName>
        <fullName evidence="1">Uncharacterized protein</fullName>
    </submittedName>
</protein>
<comment type="caution">
    <text evidence="1">The sequence shown here is derived from an EMBL/GenBank/DDBJ whole genome shotgun (WGS) entry which is preliminary data.</text>
</comment>
<sequence length="246" mass="27595">MRLESPNLGPLWEGEPKTSGFRVSIPQPDELITWVQTTSALCGDTTLADIQKDNIHQSYLFLTGQSARFLPTERRWQLEINDLLFQRINVELTAGYSPDSGEWGDIIFYLEFSSLAETIGYHWLVPRQADQIAHRLSQAGLIIASRPDSDHCQVLLASGRSDTTVEISLGYLSPEDRQAATFEDPGAISDPIIVRPSDWSLDKATARDCLRLIQHSLSYLVDSLYQTIDQPSPNQVFELSVSTELE</sequence>
<gene>
    <name evidence="1" type="ORF">A2368_03270</name>
</gene>
<organism evidence="1 2">
    <name type="scientific">Candidatus Collierbacteria bacterium RIFOXYB1_FULL_49_13</name>
    <dbReference type="NCBI Taxonomy" id="1817728"/>
    <lineage>
        <taxon>Bacteria</taxon>
        <taxon>Candidatus Collieribacteriota</taxon>
    </lineage>
</organism>
<evidence type="ECO:0000313" key="2">
    <source>
        <dbReference type="Proteomes" id="UP000176682"/>
    </source>
</evidence>
<name>A0A1F5FGP3_9BACT</name>
<proteinExistence type="predicted"/>
<evidence type="ECO:0000313" key="1">
    <source>
        <dbReference type="EMBL" id="OGD78829.1"/>
    </source>
</evidence>
<dbReference type="AlphaFoldDB" id="A0A1F5FGP3"/>